<dbReference type="EMBL" id="BARV01015030">
    <property type="protein sequence ID" value="GAI26037.1"/>
    <property type="molecule type" value="Genomic_DNA"/>
</dbReference>
<sequence>LYEGKELLPLFKKLYGPENIKVILMELSVKESIFRNSHRRICALMRHPILYNEETKNLKNCPLDGSKLIKRTLDKPEIIEKRFRVYQKKTLPLIDFFEKEGLKVKKVNGEQSVAKVFKDILEVLCPR</sequence>
<organism evidence="1">
    <name type="scientific">marine sediment metagenome</name>
    <dbReference type="NCBI Taxonomy" id="412755"/>
    <lineage>
        <taxon>unclassified sequences</taxon>
        <taxon>metagenomes</taxon>
        <taxon>ecological metagenomes</taxon>
    </lineage>
</organism>
<name>X1M373_9ZZZZ</name>
<protein>
    <recommendedName>
        <fullName evidence="2">Adenylate kinase</fullName>
    </recommendedName>
</protein>
<feature type="non-terminal residue" evidence="1">
    <location>
        <position position="1"/>
    </location>
</feature>
<dbReference type="SUPFAM" id="SSF52540">
    <property type="entry name" value="P-loop containing nucleoside triphosphate hydrolases"/>
    <property type="match status" value="1"/>
</dbReference>
<evidence type="ECO:0008006" key="2">
    <source>
        <dbReference type="Google" id="ProtNLM"/>
    </source>
</evidence>
<dbReference type="Gene3D" id="3.40.50.300">
    <property type="entry name" value="P-loop containing nucleotide triphosphate hydrolases"/>
    <property type="match status" value="1"/>
</dbReference>
<evidence type="ECO:0000313" key="1">
    <source>
        <dbReference type="EMBL" id="GAI26037.1"/>
    </source>
</evidence>
<reference evidence="1" key="1">
    <citation type="journal article" date="2014" name="Front. Microbiol.">
        <title>High frequency of phylogenetically diverse reductive dehalogenase-homologous genes in deep subseafloor sedimentary metagenomes.</title>
        <authorList>
            <person name="Kawai M."/>
            <person name="Futagami T."/>
            <person name="Toyoda A."/>
            <person name="Takaki Y."/>
            <person name="Nishi S."/>
            <person name="Hori S."/>
            <person name="Arai W."/>
            <person name="Tsubouchi T."/>
            <person name="Morono Y."/>
            <person name="Uchiyama I."/>
            <person name="Ito T."/>
            <person name="Fujiyama A."/>
            <person name="Inagaki F."/>
            <person name="Takami H."/>
        </authorList>
    </citation>
    <scope>NUCLEOTIDE SEQUENCE</scope>
    <source>
        <strain evidence="1">Expedition CK06-06</strain>
    </source>
</reference>
<comment type="caution">
    <text evidence="1">The sequence shown here is derived from an EMBL/GenBank/DDBJ whole genome shotgun (WGS) entry which is preliminary data.</text>
</comment>
<proteinExistence type="predicted"/>
<accession>X1M373</accession>
<dbReference type="AlphaFoldDB" id="X1M373"/>
<dbReference type="InterPro" id="IPR027417">
    <property type="entry name" value="P-loop_NTPase"/>
</dbReference>
<gene>
    <name evidence="1" type="ORF">S06H3_26045</name>
</gene>